<evidence type="ECO:0000259" key="7">
    <source>
        <dbReference type="PROSITE" id="PS50109"/>
    </source>
</evidence>
<dbReference type="RefSeq" id="WP_376886406.1">
    <property type="nucleotide sequence ID" value="NZ_JBHUHR010000031.1"/>
</dbReference>
<dbReference type="SUPFAM" id="SSF55781">
    <property type="entry name" value="GAF domain-like"/>
    <property type="match status" value="1"/>
</dbReference>
<dbReference type="SUPFAM" id="SSF47384">
    <property type="entry name" value="Homodimeric domain of signal transducing histidine kinase"/>
    <property type="match status" value="1"/>
</dbReference>
<organism evidence="9 10">
    <name type="scientific">Belliella marina</name>
    <dbReference type="NCBI Taxonomy" id="1644146"/>
    <lineage>
        <taxon>Bacteria</taxon>
        <taxon>Pseudomonadati</taxon>
        <taxon>Bacteroidota</taxon>
        <taxon>Cytophagia</taxon>
        <taxon>Cytophagales</taxon>
        <taxon>Cyclobacteriaceae</taxon>
        <taxon>Belliella</taxon>
    </lineage>
</organism>
<dbReference type="InterPro" id="IPR036890">
    <property type="entry name" value="HATPase_C_sf"/>
</dbReference>
<dbReference type="InterPro" id="IPR036097">
    <property type="entry name" value="HisK_dim/P_sf"/>
</dbReference>
<gene>
    <name evidence="9" type="ORF">ACFSKL_11620</name>
</gene>
<dbReference type="InterPro" id="IPR050736">
    <property type="entry name" value="Sensor_HK_Regulatory"/>
</dbReference>
<dbReference type="SMART" id="SM00388">
    <property type="entry name" value="HisKA"/>
    <property type="match status" value="1"/>
</dbReference>
<dbReference type="PROSITE" id="PS50112">
    <property type="entry name" value="PAS"/>
    <property type="match status" value="1"/>
</dbReference>
<feature type="domain" description="Histidine kinase" evidence="7">
    <location>
        <begin position="473"/>
        <end position="694"/>
    </location>
</feature>
<dbReference type="InterPro" id="IPR005467">
    <property type="entry name" value="His_kinase_dom"/>
</dbReference>
<dbReference type="SMART" id="SM00091">
    <property type="entry name" value="PAS"/>
    <property type="match status" value="1"/>
</dbReference>
<dbReference type="InterPro" id="IPR003018">
    <property type="entry name" value="GAF"/>
</dbReference>
<dbReference type="InterPro" id="IPR035965">
    <property type="entry name" value="PAS-like_dom_sf"/>
</dbReference>
<dbReference type="Gene3D" id="3.30.450.20">
    <property type="entry name" value="PAS domain"/>
    <property type="match status" value="2"/>
</dbReference>
<keyword evidence="6" id="KW-0902">Two-component regulatory system</keyword>
<evidence type="ECO:0000256" key="2">
    <source>
        <dbReference type="ARBA" id="ARBA00012438"/>
    </source>
</evidence>
<dbReference type="Gene3D" id="1.10.287.130">
    <property type="match status" value="1"/>
</dbReference>
<keyword evidence="10" id="KW-1185">Reference proteome</keyword>
<reference evidence="10" key="1">
    <citation type="journal article" date="2019" name="Int. J. Syst. Evol. Microbiol.">
        <title>The Global Catalogue of Microorganisms (GCM) 10K type strain sequencing project: providing services to taxonomists for standard genome sequencing and annotation.</title>
        <authorList>
            <consortium name="The Broad Institute Genomics Platform"/>
            <consortium name="The Broad Institute Genome Sequencing Center for Infectious Disease"/>
            <person name="Wu L."/>
            <person name="Ma J."/>
        </authorList>
    </citation>
    <scope>NUCLEOTIDE SEQUENCE [LARGE SCALE GENOMIC DNA]</scope>
    <source>
        <strain evidence="10">CGMCC 1.15180</strain>
    </source>
</reference>
<feature type="domain" description="PAS" evidence="8">
    <location>
        <begin position="335"/>
        <end position="389"/>
    </location>
</feature>
<dbReference type="Pfam" id="PF13185">
    <property type="entry name" value="GAF_2"/>
    <property type="match status" value="1"/>
</dbReference>
<keyword evidence="9" id="KW-0547">Nucleotide-binding</keyword>
<dbReference type="CDD" id="cd00082">
    <property type="entry name" value="HisKA"/>
    <property type="match status" value="1"/>
</dbReference>
<dbReference type="CDD" id="cd00130">
    <property type="entry name" value="PAS"/>
    <property type="match status" value="1"/>
</dbReference>
<dbReference type="InterPro" id="IPR003661">
    <property type="entry name" value="HisK_dim/P_dom"/>
</dbReference>
<evidence type="ECO:0000259" key="8">
    <source>
        <dbReference type="PROSITE" id="PS50112"/>
    </source>
</evidence>
<keyword evidence="4" id="KW-0808">Transferase</keyword>
<comment type="caution">
    <text evidence="9">The sequence shown here is derived from an EMBL/GenBank/DDBJ whole genome shotgun (WGS) entry which is preliminary data.</text>
</comment>
<dbReference type="InterPro" id="IPR003594">
    <property type="entry name" value="HATPase_dom"/>
</dbReference>
<dbReference type="Gene3D" id="3.30.450.40">
    <property type="match status" value="1"/>
</dbReference>
<sequence>MKKHLENQKKINSVKKAISVIEQKQALQAPVKEVYFSFTSELDRCIFISDSITNYGLEKEPFLQNPNHWRKTIHPEELALTNSKLEELEKMNEIGFISRITTPIGVFRIAVRIWKQLDQSGGVVGYHGRFSDTVKSINQEINLEKSEAKAKRLSDILQIISEAQLSLFTNSGFENILQSILKKLIRLTGDKMGFICEVIEDQTGKRKMTPHAFAIAGNEEFIKKNFKMGMSFSNYDSLYGHSLSTGKVYISNNTSEEQPCAGVPKGHPSIMRFMGIPVWKNDEFLGLIGLANRDTPYSCEDLEFLSPIVFSYGNLIKFTRILNEKRELELQKLLAQQRYKLLEENISDVICLLNKDLIFEYISPSVLHVTGYSPDCFIGKSLKEVLDMMEVVEKSSGKSRKLKRILSIFHMDTKKPIQLEIISKVIYDQDGGVLQVISTARDVSDKEHMYREIQKSLRKEKELNSLKSRFISMTSHEFRTPLSIIMSSNELLNFFSDEISNGQLISKMKHHINRIYDQVKRLTSVIDDVLIIEKHENKNIRINMETFELLDFLGMFKVEVQQNIAQSRDFQVTTPDQPRTVQCDPAKLRHILRNLIENAFKYSHNSHKQPELKLSYEGIFFEIKVKDYGLGIPKSDQGRIFESFYRGSNVSNIKGTGLGLNIVHELVLAMNGKLDFESIENVGTTFSLRFPYNFNYEGVE</sequence>
<dbReference type="Pfam" id="PF13426">
    <property type="entry name" value="PAS_9"/>
    <property type="match status" value="1"/>
</dbReference>
<evidence type="ECO:0000256" key="5">
    <source>
        <dbReference type="ARBA" id="ARBA00022777"/>
    </source>
</evidence>
<dbReference type="PANTHER" id="PTHR43711:SF26">
    <property type="entry name" value="SENSOR HISTIDINE KINASE RCSC"/>
    <property type="match status" value="1"/>
</dbReference>
<evidence type="ECO:0000256" key="6">
    <source>
        <dbReference type="ARBA" id="ARBA00023012"/>
    </source>
</evidence>
<proteinExistence type="predicted"/>
<dbReference type="Pfam" id="PF02518">
    <property type="entry name" value="HATPase_c"/>
    <property type="match status" value="1"/>
</dbReference>
<keyword evidence="5" id="KW-0418">Kinase</keyword>
<dbReference type="EC" id="2.7.13.3" evidence="2"/>
<protein>
    <recommendedName>
        <fullName evidence="2">histidine kinase</fullName>
        <ecNumber evidence="2">2.7.13.3</ecNumber>
    </recommendedName>
</protein>
<dbReference type="PANTHER" id="PTHR43711">
    <property type="entry name" value="TWO-COMPONENT HISTIDINE KINASE"/>
    <property type="match status" value="1"/>
</dbReference>
<dbReference type="InterPro" id="IPR029016">
    <property type="entry name" value="GAF-like_dom_sf"/>
</dbReference>
<name>A0ABW4VMR8_9BACT</name>
<accession>A0ABW4VMR8</accession>
<evidence type="ECO:0000313" key="10">
    <source>
        <dbReference type="Proteomes" id="UP001597361"/>
    </source>
</evidence>
<dbReference type="GO" id="GO:0005524">
    <property type="term" value="F:ATP binding"/>
    <property type="evidence" value="ECO:0007669"/>
    <property type="project" value="UniProtKB-KW"/>
</dbReference>
<evidence type="ECO:0000256" key="4">
    <source>
        <dbReference type="ARBA" id="ARBA00022679"/>
    </source>
</evidence>
<dbReference type="CDD" id="cd00075">
    <property type="entry name" value="HATPase"/>
    <property type="match status" value="1"/>
</dbReference>
<dbReference type="SUPFAM" id="SSF55785">
    <property type="entry name" value="PYP-like sensor domain (PAS domain)"/>
    <property type="match status" value="1"/>
</dbReference>
<dbReference type="Proteomes" id="UP001597361">
    <property type="component" value="Unassembled WGS sequence"/>
</dbReference>
<dbReference type="Pfam" id="PF00512">
    <property type="entry name" value="HisKA"/>
    <property type="match status" value="1"/>
</dbReference>
<dbReference type="SUPFAM" id="SSF55874">
    <property type="entry name" value="ATPase domain of HSP90 chaperone/DNA topoisomerase II/histidine kinase"/>
    <property type="match status" value="1"/>
</dbReference>
<dbReference type="NCBIfam" id="TIGR00229">
    <property type="entry name" value="sensory_box"/>
    <property type="match status" value="1"/>
</dbReference>
<dbReference type="Gene3D" id="3.30.565.10">
    <property type="entry name" value="Histidine kinase-like ATPase, C-terminal domain"/>
    <property type="match status" value="1"/>
</dbReference>
<evidence type="ECO:0000256" key="3">
    <source>
        <dbReference type="ARBA" id="ARBA00022553"/>
    </source>
</evidence>
<comment type="catalytic activity">
    <reaction evidence="1">
        <text>ATP + protein L-histidine = ADP + protein N-phospho-L-histidine.</text>
        <dbReference type="EC" id="2.7.13.3"/>
    </reaction>
</comment>
<dbReference type="SMART" id="SM00387">
    <property type="entry name" value="HATPase_c"/>
    <property type="match status" value="1"/>
</dbReference>
<dbReference type="EMBL" id="JBHUHR010000031">
    <property type="protein sequence ID" value="MFD2035444.1"/>
    <property type="molecule type" value="Genomic_DNA"/>
</dbReference>
<keyword evidence="3" id="KW-0597">Phosphoprotein</keyword>
<dbReference type="PROSITE" id="PS50109">
    <property type="entry name" value="HIS_KIN"/>
    <property type="match status" value="1"/>
</dbReference>
<dbReference type="InterPro" id="IPR000014">
    <property type="entry name" value="PAS"/>
</dbReference>
<evidence type="ECO:0000313" key="9">
    <source>
        <dbReference type="EMBL" id="MFD2035444.1"/>
    </source>
</evidence>
<evidence type="ECO:0000256" key="1">
    <source>
        <dbReference type="ARBA" id="ARBA00000085"/>
    </source>
</evidence>
<dbReference type="InterPro" id="IPR004358">
    <property type="entry name" value="Sig_transdc_His_kin-like_C"/>
</dbReference>
<dbReference type="PRINTS" id="PR00344">
    <property type="entry name" value="BCTRLSENSOR"/>
</dbReference>
<keyword evidence="9" id="KW-0067">ATP-binding</keyword>
<dbReference type="SMART" id="SM00065">
    <property type="entry name" value="GAF"/>
    <property type="match status" value="1"/>
</dbReference>